<reference evidence="3" key="1">
    <citation type="submission" date="2016-11" db="EMBL/GenBank/DDBJ databases">
        <authorList>
            <person name="Varghese N."/>
            <person name="Submissions S."/>
        </authorList>
    </citation>
    <scope>NUCLEOTIDE SEQUENCE [LARGE SCALE GENOMIC DNA]</scope>
    <source>
        <strain evidence="3">DSM 17957</strain>
    </source>
</reference>
<feature type="coiled-coil region" evidence="1">
    <location>
        <begin position="72"/>
        <end position="99"/>
    </location>
</feature>
<organism evidence="2 3">
    <name type="scientific">Geosporobacter subterraneus DSM 17957</name>
    <dbReference type="NCBI Taxonomy" id="1121919"/>
    <lineage>
        <taxon>Bacteria</taxon>
        <taxon>Bacillati</taxon>
        <taxon>Bacillota</taxon>
        <taxon>Clostridia</taxon>
        <taxon>Peptostreptococcales</taxon>
        <taxon>Thermotaleaceae</taxon>
        <taxon>Geosporobacter</taxon>
    </lineage>
</organism>
<dbReference type="Gene3D" id="1.10.10.10">
    <property type="entry name" value="Winged helix-like DNA-binding domain superfamily/Winged helix DNA-binding domain"/>
    <property type="match status" value="1"/>
</dbReference>
<dbReference type="RefSeq" id="WP_110941908.1">
    <property type="nucleotide sequence ID" value="NZ_FQZV01000041.1"/>
</dbReference>
<evidence type="ECO:0000256" key="1">
    <source>
        <dbReference type="SAM" id="Coils"/>
    </source>
</evidence>
<protein>
    <submittedName>
        <fullName evidence="2">Uncharacterized protein</fullName>
    </submittedName>
</protein>
<keyword evidence="1" id="KW-0175">Coiled coil</keyword>
<dbReference type="InterPro" id="IPR013324">
    <property type="entry name" value="RNA_pol_sigma_r3/r4-like"/>
</dbReference>
<name>A0A1M6M3B8_9FIRM</name>
<dbReference type="InterPro" id="IPR036388">
    <property type="entry name" value="WH-like_DNA-bd_sf"/>
</dbReference>
<dbReference type="AlphaFoldDB" id="A0A1M6M3B8"/>
<proteinExistence type="predicted"/>
<gene>
    <name evidence="2" type="ORF">SAMN02745975_02850</name>
</gene>
<evidence type="ECO:0000313" key="2">
    <source>
        <dbReference type="EMBL" id="SHJ77964.1"/>
    </source>
</evidence>
<dbReference type="OrthoDB" id="2087918at2"/>
<dbReference type="STRING" id="1121919.SAMN02745975_02850"/>
<dbReference type="EMBL" id="FQZV01000041">
    <property type="protein sequence ID" value="SHJ77964.1"/>
    <property type="molecule type" value="Genomic_DNA"/>
</dbReference>
<dbReference type="Proteomes" id="UP000184536">
    <property type="component" value="Unassembled WGS sequence"/>
</dbReference>
<sequence length="171" mass="20116">MDAERRIRRNIEDILQNHDQEIMTIDAQIEAERAALEADLESIRARAYPSIKYDDVRVQTTSDPDSKMVHIVEAIERRRKRAERNIAALEERRRQIEAVYHNILSLDTKSKCVLLTLYYPKRTYEEAAEILNVDVSTIARRRKDAIASLVKRFWHTEKNRLPANEEKCVKI</sequence>
<evidence type="ECO:0000313" key="3">
    <source>
        <dbReference type="Proteomes" id="UP000184536"/>
    </source>
</evidence>
<keyword evidence="3" id="KW-1185">Reference proteome</keyword>
<accession>A0A1M6M3B8</accession>
<dbReference type="SUPFAM" id="SSF88659">
    <property type="entry name" value="Sigma3 and sigma4 domains of RNA polymerase sigma factors"/>
    <property type="match status" value="1"/>
</dbReference>